<reference evidence="1" key="1">
    <citation type="journal article" date="2023" name="Mol. Phylogenet. Evol.">
        <title>Genome-scale phylogeny and comparative genomics of the fungal order Sordariales.</title>
        <authorList>
            <person name="Hensen N."/>
            <person name="Bonometti L."/>
            <person name="Westerberg I."/>
            <person name="Brannstrom I.O."/>
            <person name="Guillou S."/>
            <person name="Cros-Aarteil S."/>
            <person name="Calhoun S."/>
            <person name="Haridas S."/>
            <person name="Kuo A."/>
            <person name="Mondo S."/>
            <person name="Pangilinan J."/>
            <person name="Riley R."/>
            <person name="LaButti K."/>
            <person name="Andreopoulos B."/>
            <person name="Lipzen A."/>
            <person name="Chen C."/>
            <person name="Yan M."/>
            <person name="Daum C."/>
            <person name="Ng V."/>
            <person name="Clum A."/>
            <person name="Steindorff A."/>
            <person name="Ohm R.A."/>
            <person name="Martin F."/>
            <person name="Silar P."/>
            <person name="Natvig D.O."/>
            <person name="Lalanne C."/>
            <person name="Gautier V."/>
            <person name="Ament-Velasquez S.L."/>
            <person name="Kruys A."/>
            <person name="Hutchinson M.I."/>
            <person name="Powell A.J."/>
            <person name="Barry K."/>
            <person name="Miller A.N."/>
            <person name="Grigoriev I.V."/>
            <person name="Debuchy R."/>
            <person name="Gladieux P."/>
            <person name="Hiltunen Thoren M."/>
            <person name="Johannesson H."/>
        </authorList>
    </citation>
    <scope>NUCLEOTIDE SEQUENCE</scope>
    <source>
        <strain evidence="1">CBS 955.72</strain>
    </source>
</reference>
<sequence length="120" mass="13983">MLADLLTGHSDAFDGVPSPKAPLKRLGETRVVPQFDKWNYVDTEELAKQKLGTVAKESIFIKTITDNFTPFYTPLIPLLNRLRKIVFPKDKLWEREDEKLYSRMREVLWQVGEELKCGWS</sequence>
<keyword evidence="2" id="KW-1185">Reference proteome</keyword>
<dbReference type="EMBL" id="JAUIQD010000002">
    <property type="protein sequence ID" value="KAK3359481.1"/>
    <property type="molecule type" value="Genomic_DNA"/>
</dbReference>
<organism evidence="1 2">
    <name type="scientific">Lasiosphaeria hispida</name>
    <dbReference type="NCBI Taxonomy" id="260671"/>
    <lineage>
        <taxon>Eukaryota</taxon>
        <taxon>Fungi</taxon>
        <taxon>Dikarya</taxon>
        <taxon>Ascomycota</taxon>
        <taxon>Pezizomycotina</taxon>
        <taxon>Sordariomycetes</taxon>
        <taxon>Sordariomycetidae</taxon>
        <taxon>Sordariales</taxon>
        <taxon>Lasiosphaeriaceae</taxon>
        <taxon>Lasiosphaeria</taxon>
    </lineage>
</organism>
<gene>
    <name evidence="1" type="ORF">B0T25DRAFT_628876</name>
</gene>
<evidence type="ECO:0000313" key="2">
    <source>
        <dbReference type="Proteomes" id="UP001275084"/>
    </source>
</evidence>
<name>A0AAJ0MHU2_9PEZI</name>
<proteinExistence type="predicted"/>
<evidence type="ECO:0000313" key="1">
    <source>
        <dbReference type="EMBL" id="KAK3359481.1"/>
    </source>
</evidence>
<comment type="caution">
    <text evidence="1">The sequence shown here is derived from an EMBL/GenBank/DDBJ whole genome shotgun (WGS) entry which is preliminary data.</text>
</comment>
<dbReference type="Proteomes" id="UP001275084">
    <property type="component" value="Unassembled WGS sequence"/>
</dbReference>
<reference evidence="1" key="2">
    <citation type="submission" date="2023-06" db="EMBL/GenBank/DDBJ databases">
        <authorList>
            <consortium name="Lawrence Berkeley National Laboratory"/>
            <person name="Haridas S."/>
            <person name="Hensen N."/>
            <person name="Bonometti L."/>
            <person name="Westerberg I."/>
            <person name="Brannstrom I.O."/>
            <person name="Guillou S."/>
            <person name="Cros-Aarteil S."/>
            <person name="Calhoun S."/>
            <person name="Kuo A."/>
            <person name="Mondo S."/>
            <person name="Pangilinan J."/>
            <person name="Riley R."/>
            <person name="Labutti K."/>
            <person name="Andreopoulos B."/>
            <person name="Lipzen A."/>
            <person name="Chen C."/>
            <person name="Yanf M."/>
            <person name="Daum C."/>
            <person name="Ng V."/>
            <person name="Clum A."/>
            <person name="Steindorff A."/>
            <person name="Ohm R."/>
            <person name="Martin F."/>
            <person name="Silar P."/>
            <person name="Natvig D."/>
            <person name="Lalanne C."/>
            <person name="Gautier V."/>
            <person name="Ament-Velasquez S.L."/>
            <person name="Kruys A."/>
            <person name="Hutchinson M.I."/>
            <person name="Powell A.J."/>
            <person name="Barry K."/>
            <person name="Miller A.N."/>
            <person name="Grigoriev I.V."/>
            <person name="Debuchy R."/>
            <person name="Gladieux P."/>
            <person name="Thoren M.H."/>
            <person name="Johannesson H."/>
        </authorList>
    </citation>
    <scope>NUCLEOTIDE SEQUENCE</scope>
    <source>
        <strain evidence="1">CBS 955.72</strain>
    </source>
</reference>
<accession>A0AAJ0MHU2</accession>
<dbReference type="AlphaFoldDB" id="A0AAJ0MHU2"/>
<protein>
    <submittedName>
        <fullName evidence="1">Uncharacterized protein</fullName>
    </submittedName>
</protein>